<dbReference type="InterPro" id="IPR017853">
    <property type="entry name" value="GH"/>
</dbReference>
<dbReference type="HAMAP" id="MF_00685">
    <property type="entry name" value="GlgB"/>
    <property type="match status" value="1"/>
</dbReference>
<proteinExistence type="inferred from homology"/>
<dbReference type="Gene3D" id="2.60.40.10">
    <property type="entry name" value="Immunoglobulins"/>
    <property type="match status" value="1"/>
</dbReference>
<dbReference type="SUPFAM" id="SSF51011">
    <property type="entry name" value="Glycosyl hydrolase domain"/>
    <property type="match status" value="1"/>
</dbReference>
<comment type="similarity">
    <text evidence="4 10">Belongs to the glycosyl hydrolase 13 family. GlgB subfamily.</text>
</comment>
<keyword evidence="14" id="KW-1185">Reference proteome</keyword>
<dbReference type="GO" id="GO:0005829">
    <property type="term" value="C:cytosol"/>
    <property type="evidence" value="ECO:0007669"/>
    <property type="project" value="TreeGrafter"/>
</dbReference>
<evidence type="ECO:0000256" key="8">
    <source>
        <dbReference type="ARBA" id="ARBA00023056"/>
    </source>
</evidence>
<dbReference type="CDD" id="cd11322">
    <property type="entry name" value="AmyAc_Glg_BE"/>
    <property type="match status" value="1"/>
</dbReference>
<dbReference type="GO" id="GO:0004553">
    <property type="term" value="F:hydrolase activity, hydrolyzing O-glycosyl compounds"/>
    <property type="evidence" value="ECO:0007669"/>
    <property type="project" value="InterPro"/>
</dbReference>
<keyword evidence="8 10" id="KW-0320">Glycogen biosynthesis</keyword>
<evidence type="ECO:0000256" key="6">
    <source>
        <dbReference type="ARBA" id="ARBA00022676"/>
    </source>
</evidence>
<evidence type="ECO:0000256" key="11">
    <source>
        <dbReference type="PIRSR" id="PIRSR000463-1"/>
    </source>
</evidence>
<dbReference type="NCBIfam" id="NF008967">
    <property type="entry name" value="PRK12313.1"/>
    <property type="match status" value="1"/>
</dbReference>
<evidence type="ECO:0000313" key="14">
    <source>
        <dbReference type="Proteomes" id="UP000262004"/>
    </source>
</evidence>
<dbReference type="GO" id="GO:0003844">
    <property type="term" value="F:1,4-alpha-glucan branching enzyme activity"/>
    <property type="evidence" value="ECO:0007669"/>
    <property type="project" value="UniProtKB-UniRule"/>
</dbReference>
<keyword evidence="9 10" id="KW-0119">Carbohydrate metabolism</keyword>
<dbReference type="Proteomes" id="UP000262004">
    <property type="component" value="Chromosome"/>
</dbReference>
<keyword evidence="5 10" id="KW-0321">Glycogen metabolism</keyword>
<evidence type="ECO:0000256" key="1">
    <source>
        <dbReference type="ARBA" id="ARBA00000826"/>
    </source>
</evidence>
<evidence type="ECO:0000256" key="4">
    <source>
        <dbReference type="ARBA" id="ARBA00009000"/>
    </source>
</evidence>
<dbReference type="UniPathway" id="UPA00164"/>
<accession>A0A2Z6DXE7</accession>
<keyword evidence="7 10" id="KW-0808">Transferase</keyword>
<dbReference type="AlphaFoldDB" id="A0A2Z6DXE7"/>
<dbReference type="FunFam" id="3.20.20.80:FF:000003">
    <property type="entry name" value="1,4-alpha-glucan branching enzyme GlgB"/>
    <property type="match status" value="1"/>
</dbReference>
<dbReference type="InterPro" id="IPR014756">
    <property type="entry name" value="Ig_E-set"/>
</dbReference>
<feature type="active site" description="Proton donor" evidence="10 11">
    <location>
        <position position="456"/>
    </location>
</feature>
<feature type="active site" description="Nucleophile" evidence="10 11">
    <location>
        <position position="403"/>
    </location>
</feature>
<dbReference type="GO" id="GO:0043169">
    <property type="term" value="F:cation binding"/>
    <property type="evidence" value="ECO:0007669"/>
    <property type="project" value="InterPro"/>
</dbReference>
<keyword evidence="6 10" id="KW-0328">Glycosyltransferase</keyword>
<dbReference type="FunFam" id="2.60.40.10:FF:000169">
    <property type="entry name" value="1,4-alpha-glucan branching enzyme GlgB"/>
    <property type="match status" value="1"/>
</dbReference>
<evidence type="ECO:0000256" key="7">
    <source>
        <dbReference type="ARBA" id="ARBA00022679"/>
    </source>
</evidence>
<dbReference type="GO" id="GO:0005978">
    <property type="term" value="P:glycogen biosynthetic process"/>
    <property type="evidence" value="ECO:0007669"/>
    <property type="project" value="UniProtKB-UniRule"/>
</dbReference>
<gene>
    <name evidence="10 13" type="primary">glgB</name>
    <name evidence="13" type="ORF">HPTL_0888</name>
</gene>
<comment type="function">
    <text evidence="2 10">Catalyzes the formation of the alpha-1,6-glucosidic linkages in glycogen by scission of a 1,4-alpha-linked oligosaccharide from growing alpha-1,4-glucan chains and the subsequent attachment of the oligosaccharide to the alpha-1,6 position.</text>
</comment>
<dbReference type="InterPro" id="IPR044143">
    <property type="entry name" value="GlgB_N_E_set_prok"/>
</dbReference>
<dbReference type="NCBIfam" id="NF003811">
    <property type="entry name" value="PRK05402.1"/>
    <property type="match status" value="1"/>
</dbReference>
<dbReference type="Pfam" id="PF02806">
    <property type="entry name" value="Alpha-amylase_C"/>
    <property type="match status" value="1"/>
</dbReference>
<dbReference type="Pfam" id="PF02922">
    <property type="entry name" value="CBM_48"/>
    <property type="match status" value="1"/>
</dbReference>
<evidence type="ECO:0000256" key="2">
    <source>
        <dbReference type="ARBA" id="ARBA00002953"/>
    </source>
</evidence>
<evidence type="ECO:0000259" key="12">
    <source>
        <dbReference type="SMART" id="SM00642"/>
    </source>
</evidence>
<dbReference type="EC" id="2.4.1.18" evidence="10"/>
<dbReference type="SUPFAM" id="SSF51445">
    <property type="entry name" value="(Trans)glycosidases"/>
    <property type="match status" value="1"/>
</dbReference>
<evidence type="ECO:0000256" key="9">
    <source>
        <dbReference type="ARBA" id="ARBA00023277"/>
    </source>
</evidence>
<dbReference type="InterPro" id="IPR004193">
    <property type="entry name" value="Glyco_hydro_13_N"/>
</dbReference>
<dbReference type="Pfam" id="PF00128">
    <property type="entry name" value="Alpha-amylase"/>
    <property type="match status" value="1"/>
</dbReference>
<dbReference type="InterPro" id="IPR013783">
    <property type="entry name" value="Ig-like_fold"/>
</dbReference>
<dbReference type="NCBIfam" id="TIGR01515">
    <property type="entry name" value="branching_enzym"/>
    <property type="match status" value="1"/>
</dbReference>
<comment type="subunit">
    <text evidence="10">Monomer.</text>
</comment>
<comment type="catalytic activity">
    <reaction evidence="1 10">
        <text>Transfers a segment of a (1-&gt;4)-alpha-D-glucan chain to a primary hydroxy group in a similar glucan chain.</text>
        <dbReference type="EC" id="2.4.1.18"/>
    </reaction>
</comment>
<dbReference type="PANTHER" id="PTHR43651">
    <property type="entry name" value="1,4-ALPHA-GLUCAN-BRANCHING ENZYME"/>
    <property type="match status" value="1"/>
</dbReference>
<dbReference type="FunFam" id="2.60.40.1180:FF:000002">
    <property type="entry name" value="1,4-alpha-glucan branching enzyme GlgB"/>
    <property type="match status" value="1"/>
</dbReference>
<sequence length="728" mass="83454">MLSELEPVWQALNAGTVHDPFRGLGWRIEEGDHWALYEWLPTATAVEVGGKRLAMVAPGVWRARFTADERKTLLPHHTVRWQEGDEMWHSVVSPWTFPTLLGALDCYLIGIGEHWRWWEKLGAHCVEIDGVAGVHFAVWAPNAERVSVVGDFNQWHGLRHPMRVLGSSGIWSLFIPGLTVGDRYRFEIRTRSGAIVTKSDPSGQWFELRPQNGSKVWRSRYTWGDEAWLAARNAWDPYHEPIAIYEVHAGSWMRHADGRFYSYRELAERLIPYVQSLGFTHIELLPLAEHPLDESWGYQVTGFYAPTSRYGTPDDLKAFVDAAHQAGIGVILDWTPAHFPKDEWALARFDGTALFEHEDPRLGEHPDWGSLIFNYGRHEVRNFLIANALFWLVEYHFDALRVDAVASMLYLDYSRRPGEWLPNHYGGRENLEAIEFLRRLNTLIHAEVPGALVFAEESTAWPMVSRPVWMGGLGFSFKWNMGWMHDTFTYFAHDPLFRRYHQDKLTFSQWYAYSENFVLPLSHDEVVHGKGSLVAKMPGDADAKRAQVRLLLAWQWWHPGKKLLFMGGEFAQWREWSERRELDWGLLAEAGHRGVQRWVADLNATYRALGALHDFDCDAEGFEWVDCHDAEQSVIAFLRKGRKGEVVLAVLHFTPLTRTNYRVGVPFGGLWRERLNSDSRFYGGSDVGNCGAVRAEAVPWHGFPYSVALTLPPFGALLLQPVGREEEG</sequence>
<evidence type="ECO:0000256" key="5">
    <source>
        <dbReference type="ARBA" id="ARBA00022600"/>
    </source>
</evidence>
<dbReference type="InterPro" id="IPR037439">
    <property type="entry name" value="Branching_enzy"/>
</dbReference>
<dbReference type="InterPro" id="IPR006047">
    <property type="entry name" value="GH13_cat_dom"/>
</dbReference>
<evidence type="ECO:0000256" key="10">
    <source>
        <dbReference type="HAMAP-Rule" id="MF_00685"/>
    </source>
</evidence>
<feature type="domain" description="Glycosyl hydrolase family 13 catalytic" evidence="12">
    <location>
        <begin position="246"/>
        <end position="613"/>
    </location>
</feature>
<dbReference type="SMART" id="SM00642">
    <property type="entry name" value="Aamy"/>
    <property type="match status" value="1"/>
</dbReference>
<comment type="pathway">
    <text evidence="3 10">Glycan biosynthesis; glycogen biosynthesis.</text>
</comment>
<dbReference type="PANTHER" id="PTHR43651:SF3">
    <property type="entry name" value="1,4-ALPHA-GLUCAN-BRANCHING ENZYME"/>
    <property type="match status" value="1"/>
</dbReference>
<dbReference type="InterPro" id="IPR006048">
    <property type="entry name" value="A-amylase/branching_C"/>
</dbReference>
<dbReference type="Gene3D" id="2.60.40.1180">
    <property type="entry name" value="Golgi alpha-mannosidase II"/>
    <property type="match status" value="1"/>
</dbReference>
<protein>
    <recommendedName>
        <fullName evidence="10">1,4-alpha-glucan branching enzyme GlgB</fullName>
        <ecNumber evidence="10">2.4.1.18</ecNumber>
    </recommendedName>
    <alternativeName>
        <fullName evidence="10">1,4-alpha-D-glucan:1,4-alpha-D-glucan 6-glucosyl-transferase</fullName>
    </alternativeName>
    <alternativeName>
        <fullName evidence="10">Alpha-(1-&gt;4)-glucan branching enzyme</fullName>
    </alternativeName>
    <alternativeName>
        <fullName evidence="10">Glycogen branching enzyme</fullName>
        <shortName evidence="10">BE</shortName>
    </alternativeName>
</protein>
<dbReference type="SUPFAM" id="SSF81296">
    <property type="entry name" value="E set domains"/>
    <property type="match status" value="1"/>
</dbReference>
<dbReference type="Gene3D" id="3.20.20.80">
    <property type="entry name" value="Glycosidases"/>
    <property type="match status" value="1"/>
</dbReference>
<dbReference type="EMBL" id="AP018558">
    <property type="protein sequence ID" value="BBD77156.1"/>
    <property type="molecule type" value="Genomic_DNA"/>
</dbReference>
<dbReference type="CDD" id="cd02855">
    <property type="entry name" value="E_set_GBE_prok_N"/>
    <property type="match status" value="1"/>
</dbReference>
<name>A0A2Z6DXE7_HYDTE</name>
<evidence type="ECO:0000256" key="3">
    <source>
        <dbReference type="ARBA" id="ARBA00004964"/>
    </source>
</evidence>
<evidence type="ECO:0000313" key="13">
    <source>
        <dbReference type="EMBL" id="BBD77156.1"/>
    </source>
</evidence>
<dbReference type="KEGG" id="htl:HPTL_0888"/>
<reference evidence="13 14" key="1">
    <citation type="submission" date="2018-04" db="EMBL/GenBank/DDBJ databases">
        <title>Complete genome sequence of Hydrogenophilus thermoluteolus TH-1.</title>
        <authorList>
            <person name="Arai H."/>
        </authorList>
    </citation>
    <scope>NUCLEOTIDE SEQUENCE [LARGE SCALE GENOMIC DNA]</scope>
    <source>
        <strain evidence="13 14">TH-1</strain>
    </source>
</reference>
<dbReference type="InterPro" id="IPR006407">
    <property type="entry name" value="GlgB"/>
</dbReference>
<organism evidence="13 14">
    <name type="scientific">Hydrogenophilus thermoluteolus</name>
    <name type="common">Pseudomonas hydrogenothermophila</name>
    <dbReference type="NCBI Taxonomy" id="297"/>
    <lineage>
        <taxon>Bacteria</taxon>
        <taxon>Pseudomonadati</taxon>
        <taxon>Pseudomonadota</taxon>
        <taxon>Hydrogenophilia</taxon>
        <taxon>Hydrogenophilales</taxon>
        <taxon>Hydrogenophilaceae</taxon>
        <taxon>Hydrogenophilus</taxon>
    </lineage>
</organism>
<dbReference type="PIRSF" id="PIRSF000463">
    <property type="entry name" value="GlgB"/>
    <property type="match status" value="1"/>
</dbReference>
<dbReference type="InterPro" id="IPR013780">
    <property type="entry name" value="Glyco_hydro_b"/>
</dbReference>